<dbReference type="RefSeq" id="WP_071136407.1">
    <property type="nucleotide sequence ID" value="NZ_DUQN01000022.1"/>
</dbReference>
<proteinExistence type="predicted"/>
<name>A0A1G4G5P5_9BACT</name>
<protein>
    <recommendedName>
        <fullName evidence="3">Phosphoglycerate mutase family protein</fullName>
    </recommendedName>
</protein>
<evidence type="ECO:0008006" key="3">
    <source>
        <dbReference type="Google" id="ProtNLM"/>
    </source>
</evidence>
<gene>
    <name evidence="1" type="ORF">ING2E5A_0984</name>
</gene>
<organism evidence="1 2">
    <name type="scientific">Petrimonas mucosa</name>
    <dbReference type="NCBI Taxonomy" id="1642646"/>
    <lineage>
        <taxon>Bacteria</taxon>
        <taxon>Pseudomonadati</taxon>
        <taxon>Bacteroidota</taxon>
        <taxon>Bacteroidia</taxon>
        <taxon>Bacteroidales</taxon>
        <taxon>Dysgonomonadaceae</taxon>
        <taxon>Petrimonas</taxon>
    </lineage>
</organism>
<reference evidence="1 2" key="1">
    <citation type="submission" date="2016-08" db="EMBL/GenBank/DDBJ databases">
        <authorList>
            <person name="Seilhamer J.J."/>
        </authorList>
    </citation>
    <scope>NUCLEOTIDE SEQUENCE [LARGE SCALE GENOMIC DNA]</scope>
    <source>
        <strain evidence="1">ING2-E5A</strain>
    </source>
</reference>
<dbReference type="AlphaFoldDB" id="A0A1G4G5P5"/>
<dbReference type="Proteomes" id="UP000178485">
    <property type="component" value="Chromosome i"/>
</dbReference>
<evidence type="ECO:0000313" key="1">
    <source>
        <dbReference type="EMBL" id="SCM56655.1"/>
    </source>
</evidence>
<sequence>MKEILELSERNRQRAWEIIRDTDLIGIWESVGATVNIVGSLKLNLMVKHCDIDMHIYTDSLRVSDSFAAIARLAEHPSIRRIEYANLLNVEDACLEWHAWYEDLDGKMWHIDMIHIVKGSRYDGYFEVVSDRILAVLTEEQRNTILRLKFETPDNEKIMGIEYYRAVITGGVRSYDELLRYRHENPVPGILEWMP</sequence>
<evidence type="ECO:0000313" key="2">
    <source>
        <dbReference type="Proteomes" id="UP000178485"/>
    </source>
</evidence>
<keyword evidence="2" id="KW-1185">Reference proteome</keyword>
<dbReference type="KEGG" id="pmuc:ING2E5A_0984"/>
<dbReference type="EMBL" id="LT608328">
    <property type="protein sequence ID" value="SCM56655.1"/>
    <property type="molecule type" value="Genomic_DNA"/>
</dbReference>
<accession>A0A1G4G5P5</accession>